<proteinExistence type="predicted"/>
<sequence>MKGKIGLVTLGVADVAASGRFYDALGFRRHEQDSDAIIFYALEGTWLAIFSRAALAQDAGIEDGGAASFSGITLAHNVPEPGGVDAALDEAVRAGARIVKPAADTFWGGRSGYFADPDGHLWEIAWNPFQDLT</sequence>
<name>A0A0P0Z3X1_9HYPH</name>
<accession>A0A0P0Z3X1</accession>
<dbReference type="OrthoDB" id="9798430at2"/>
<dbReference type="PANTHER" id="PTHR36503">
    <property type="entry name" value="BLR2520 PROTEIN"/>
    <property type="match status" value="1"/>
</dbReference>
<dbReference type="Pfam" id="PF00903">
    <property type="entry name" value="Glyoxalase"/>
    <property type="match status" value="1"/>
</dbReference>
<dbReference type="RefSeq" id="WP_062225727.1">
    <property type="nucleotide sequence ID" value="NZ_BBWR01000002.1"/>
</dbReference>
<dbReference type="InterPro" id="IPR029068">
    <property type="entry name" value="Glyas_Bleomycin-R_OHBP_Dase"/>
</dbReference>
<feature type="domain" description="VOC" evidence="1">
    <location>
        <begin position="4"/>
        <end position="127"/>
    </location>
</feature>
<organism evidence="2">
    <name type="scientific">Aureimonas frigidaquae</name>
    <dbReference type="NCBI Taxonomy" id="424757"/>
    <lineage>
        <taxon>Bacteria</taxon>
        <taxon>Pseudomonadati</taxon>
        <taxon>Pseudomonadota</taxon>
        <taxon>Alphaproteobacteria</taxon>
        <taxon>Hyphomicrobiales</taxon>
        <taxon>Aurantimonadaceae</taxon>
        <taxon>Aureimonas</taxon>
    </lineage>
</organism>
<dbReference type="InterPro" id="IPR004360">
    <property type="entry name" value="Glyas_Fos-R_dOase_dom"/>
</dbReference>
<dbReference type="Gene3D" id="3.10.180.10">
    <property type="entry name" value="2,3-Dihydroxybiphenyl 1,2-Dioxygenase, domain 1"/>
    <property type="match status" value="1"/>
</dbReference>
<dbReference type="SUPFAM" id="SSF54593">
    <property type="entry name" value="Glyoxalase/Bleomycin resistance protein/Dihydroxybiphenyl dioxygenase"/>
    <property type="match status" value="1"/>
</dbReference>
<dbReference type="AlphaFoldDB" id="A0A0P0Z3X1"/>
<dbReference type="EMBL" id="LC066377">
    <property type="protein sequence ID" value="BAT28699.1"/>
    <property type="molecule type" value="Genomic_DNA"/>
</dbReference>
<evidence type="ECO:0000313" key="2">
    <source>
        <dbReference type="EMBL" id="BAT28699.1"/>
    </source>
</evidence>
<dbReference type="PROSITE" id="PS51819">
    <property type="entry name" value="VOC"/>
    <property type="match status" value="1"/>
</dbReference>
<protein>
    <submittedName>
        <fullName evidence="2">Glyoxalase family protein</fullName>
    </submittedName>
</protein>
<dbReference type="PANTHER" id="PTHR36503:SF1">
    <property type="entry name" value="BLR2520 PROTEIN"/>
    <property type="match status" value="1"/>
</dbReference>
<reference evidence="2" key="1">
    <citation type="journal article" date="2015" name="Proc. Natl. Acad. Sci. U.S.A.">
        <title>Bacterial clade with the ribosomal RNA operon on a small plasmid rather than the chromosome.</title>
        <authorList>
            <person name="Anda M."/>
            <person name="Ohtsubo Y."/>
            <person name="Okubo T."/>
            <person name="Sugawara M."/>
            <person name="Nagata Y."/>
            <person name="Tsuda M."/>
            <person name="Minamisawa K."/>
            <person name="Mitsui H."/>
        </authorList>
    </citation>
    <scope>NUCLEOTIDE SEQUENCE</scope>
    <source>
        <strain evidence="2">JCM 14755</strain>
    </source>
</reference>
<dbReference type="CDD" id="cd07251">
    <property type="entry name" value="VOC_like"/>
    <property type="match status" value="1"/>
</dbReference>
<dbReference type="InterPro" id="IPR037523">
    <property type="entry name" value="VOC_core"/>
</dbReference>
<evidence type="ECO:0000259" key="1">
    <source>
        <dbReference type="PROSITE" id="PS51819"/>
    </source>
</evidence>